<proteinExistence type="predicted"/>
<reference evidence="1 2" key="1">
    <citation type="submission" date="2017-03" db="EMBL/GenBank/DDBJ databases">
        <title>Isolation of Levoglucosan Utilizing Bacteria.</title>
        <authorList>
            <person name="Arya A.S."/>
        </authorList>
    </citation>
    <scope>NUCLEOTIDE SEQUENCE [LARGE SCALE GENOMIC DNA]</scope>
    <source>
        <strain evidence="1 2">MEC069</strain>
    </source>
</reference>
<dbReference type="Proteomes" id="UP000298246">
    <property type="component" value="Unassembled WGS sequence"/>
</dbReference>
<dbReference type="EMBL" id="MYFO01000031">
    <property type="protein sequence ID" value="TFE84828.1"/>
    <property type="molecule type" value="Genomic_DNA"/>
</dbReference>
<dbReference type="AlphaFoldDB" id="A0A4Y8PW31"/>
<evidence type="ECO:0000313" key="1">
    <source>
        <dbReference type="EMBL" id="TFE84828.1"/>
    </source>
</evidence>
<name>A0A4Y8PW31_9BACL</name>
<organism evidence="1 2">
    <name type="scientific">Paenibacillus athensensis</name>
    <dbReference type="NCBI Taxonomy" id="1967502"/>
    <lineage>
        <taxon>Bacteria</taxon>
        <taxon>Bacillati</taxon>
        <taxon>Bacillota</taxon>
        <taxon>Bacilli</taxon>
        <taxon>Bacillales</taxon>
        <taxon>Paenibacillaceae</taxon>
        <taxon>Paenibacillus</taxon>
    </lineage>
</organism>
<protein>
    <submittedName>
        <fullName evidence="1">Uncharacterized protein</fullName>
    </submittedName>
</protein>
<evidence type="ECO:0000313" key="2">
    <source>
        <dbReference type="Proteomes" id="UP000298246"/>
    </source>
</evidence>
<gene>
    <name evidence="1" type="ORF">B5M42_19170</name>
</gene>
<sequence length="113" mass="13584">MGVTSVQINYWRKSMDILYKKIQQMKQRPAMYMGRKSLHLLQAYLNGYIAYHNEVHDEPNYFFLPELQEYVQQRYNLHTTHSWASLITFFSGSDEDAVDIFYKLLDEFFSENP</sequence>
<comment type="caution">
    <text evidence="1">The sequence shown here is derived from an EMBL/GenBank/DDBJ whole genome shotgun (WGS) entry which is preliminary data.</text>
</comment>
<accession>A0A4Y8PW31</accession>
<keyword evidence="2" id="KW-1185">Reference proteome</keyword>